<reference evidence="1 2" key="1">
    <citation type="submission" date="2015-11" db="EMBL/GenBank/DDBJ databases">
        <title>Exploring the genomic traits of fungus-feeding bacterial genus Collimonas.</title>
        <authorList>
            <person name="Song C."/>
            <person name="Schmidt R."/>
            <person name="de Jager V."/>
            <person name="Krzyzanowska D."/>
            <person name="Jongedijk E."/>
            <person name="Cankar K."/>
            <person name="Beekwilder J."/>
            <person name="van Veen A."/>
            <person name="de Boer W."/>
            <person name="van Veen J.A."/>
            <person name="Garbeva P."/>
        </authorList>
    </citation>
    <scope>NUCLEOTIDE SEQUENCE [LARGE SCALE GENOMIC DNA]</scope>
    <source>
        <strain evidence="1 2">Ter291</strain>
    </source>
</reference>
<proteinExistence type="predicted"/>
<evidence type="ECO:0000313" key="2">
    <source>
        <dbReference type="Proteomes" id="UP000074914"/>
    </source>
</evidence>
<organism evidence="1 2">
    <name type="scientific">Collimonas pratensis</name>
    <dbReference type="NCBI Taxonomy" id="279113"/>
    <lineage>
        <taxon>Bacteria</taxon>
        <taxon>Pseudomonadati</taxon>
        <taxon>Pseudomonadota</taxon>
        <taxon>Betaproteobacteria</taxon>
        <taxon>Burkholderiales</taxon>
        <taxon>Oxalobacteraceae</taxon>
        <taxon>Collimonas</taxon>
    </lineage>
</organism>
<sequence length="72" mass="8331">MCLDIRLLLKDVEDLKLGWVEKLPDPLMKSEHGLNPRHYFNRGKDDWLHIDYLPGTNCMTDFDISIATSNGN</sequence>
<keyword evidence="2" id="KW-1185">Reference proteome</keyword>
<dbReference type="EMBL" id="CP013236">
    <property type="protein sequence ID" value="AMP13280.1"/>
    <property type="molecule type" value="Genomic_DNA"/>
</dbReference>
<gene>
    <name evidence="1" type="ORF">CPter291_1002</name>
</gene>
<name>A0ABM5Z2M3_9BURK</name>
<protein>
    <submittedName>
        <fullName evidence="1">Uncharacterized protein</fullName>
    </submittedName>
</protein>
<dbReference type="Proteomes" id="UP000074914">
    <property type="component" value="Chromosome"/>
</dbReference>
<evidence type="ECO:0000313" key="1">
    <source>
        <dbReference type="EMBL" id="AMP13280.1"/>
    </source>
</evidence>
<accession>A0ABM5Z2M3</accession>